<dbReference type="RefSeq" id="WP_253756468.1">
    <property type="nucleotide sequence ID" value="NZ_JAMZDZ010000001.1"/>
</dbReference>
<dbReference type="Pfam" id="PF13499">
    <property type="entry name" value="EF-hand_7"/>
    <property type="match status" value="1"/>
</dbReference>
<evidence type="ECO:0000313" key="4">
    <source>
        <dbReference type="Proteomes" id="UP001595816"/>
    </source>
</evidence>
<feature type="domain" description="EF-hand" evidence="2">
    <location>
        <begin position="5"/>
        <end position="40"/>
    </location>
</feature>
<dbReference type="SUPFAM" id="SSF47473">
    <property type="entry name" value="EF-hand"/>
    <property type="match status" value="1"/>
</dbReference>
<accession>A0ABV8LWD1</accession>
<keyword evidence="1" id="KW-0106">Calcium</keyword>
<dbReference type="PANTHER" id="PTHR19972:SF10">
    <property type="entry name" value="CALBINDIN-32"/>
    <property type="match status" value="1"/>
</dbReference>
<dbReference type="InterPro" id="IPR002048">
    <property type="entry name" value="EF_hand_dom"/>
</dbReference>
<evidence type="ECO:0000259" key="2">
    <source>
        <dbReference type="PROSITE" id="PS50222"/>
    </source>
</evidence>
<sequence>MANDLQIEKLDRAFDHIDANHSGEIERDDLLGLGSRVLLGFGESPTSTKGKQLIDRFDELWSEIVEHADTDESGSISPAEFRTAMITAYIDGQKFDKTFRPAAVAIAALCDQNSDGAITLEEFQVLQTAFGTGDGDAIASFERLDSDANGSLSIDELVQAAYEYYTGGDPKLPGNHLFGPL</sequence>
<dbReference type="Proteomes" id="UP001595816">
    <property type="component" value="Unassembled WGS sequence"/>
</dbReference>
<dbReference type="EMBL" id="JBHSAY010000021">
    <property type="protein sequence ID" value="MFC4135362.1"/>
    <property type="molecule type" value="Genomic_DNA"/>
</dbReference>
<comment type="caution">
    <text evidence="3">The sequence shown here is derived from an EMBL/GenBank/DDBJ whole genome shotgun (WGS) entry which is preliminary data.</text>
</comment>
<dbReference type="Pfam" id="PF13202">
    <property type="entry name" value="EF-hand_5"/>
    <property type="match status" value="2"/>
</dbReference>
<feature type="domain" description="EF-hand" evidence="2">
    <location>
        <begin position="56"/>
        <end position="91"/>
    </location>
</feature>
<name>A0ABV8LWD1_9ACTN</name>
<dbReference type="InterPro" id="IPR018247">
    <property type="entry name" value="EF_Hand_1_Ca_BS"/>
</dbReference>
<dbReference type="InterPro" id="IPR051001">
    <property type="entry name" value="Calbindin_Ca-bind"/>
</dbReference>
<proteinExistence type="predicted"/>
<dbReference type="PROSITE" id="PS50222">
    <property type="entry name" value="EF_HAND_2"/>
    <property type="match status" value="3"/>
</dbReference>
<organism evidence="3 4">
    <name type="scientific">Hamadaea flava</name>
    <dbReference type="NCBI Taxonomy" id="1742688"/>
    <lineage>
        <taxon>Bacteria</taxon>
        <taxon>Bacillati</taxon>
        <taxon>Actinomycetota</taxon>
        <taxon>Actinomycetes</taxon>
        <taxon>Micromonosporales</taxon>
        <taxon>Micromonosporaceae</taxon>
        <taxon>Hamadaea</taxon>
    </lineage>
</organism>
<dbReference type="InterPro" id="IPR011992">
    <property type="entry name" value="EF-hand-dom_pair"/>
</dbReference>
<dbReference type="PROSITE" id="PS00018">
    <property type="entry name" value="EF_HAND_1"/>
    <property type="match status" value="3"/>
</dbReference>
<feature type="domain" description="EF-hand" evidence="2">
    <location>
        <begin position="132"/>
        <end position="167"/>
    </location>
</feature>
<reference evidence="4" key="1">
    <citation type="journal article" date="2019" name="Int. J. Syst. Evol. Microbiol.">
        <title>The Global Catalogue of Microorganisms (GCM) 10K type strain sequencing project: providing services to taxonomists for standard genome sequencing and annotation.</title>
        <authorList>
            <consortium name="The Broad Institute Genomics Platform"/>
            <consortium name="The Broad Institute Genome Sequencing Center for Infectious Disease"/>
            <person name="Wu L."/>
            <person name="Ma J."/>
        </authorList>
    </citation>
    <scope>NUCLEOTIDE SEQUENCE [LARGE SCALE GENOMIC DNA]</scope>
    <source>
        <strain evidence="4">CGMCC 4.7289</strain>
    </source>
</reference>
<dbReference type="CDD" id="cd00051">
    <property type="entry name" value="EFh"/>
    <property type="match status" value="1"/>
</dbReference>
<protein>
    <submittedName>
        <fullName evidence="3">EF-hand domain-containing protein</fullName>
    </submittedName>
</protein>
<dbReference type="PANTHER" id="PTHR19972">
    <property type="entry name" value="CALBINDIN"/>
    <property type="match status" value="1"/>
</dbReference>
<dbReference type="Gene3D" id="1.10.238.10">
    <property type="entry name" value="EF-hand"/>
    <property type="match status" value="1"/>
</dbReference>
<gene>
    <name evidence="3" type="ORF">ACFOZ4_32525</name>
</gene>
<keyword evidence="4" id="KW-1185">Reference proteome</keyword>
<evidence type="ECO:0000313" key="3">
    <source>
        <dbReference type="EMBL" id="MFC4135362.1"/>
    </source>
</evidence>
<evidence type="ECO:0000256" key="1">
    <source>
        <dbReference type="ARBA" id="ARBA00022837"/>
    </source>
</evidence>
<dbReference type="SMART" id="SM00054">
    <property type="entry name" value="EFh"/>
    <property type="match status" value="4"/>
</dbReference>